<reference evidence="1 2" key="1">
    <citation type="journal article" date="2016" name="ISME J.">
        <title>Chasing the elusive Euryarchaeota class WSA2: genomes reveal a uniquely fastidious methyl-reducing methanogen.</title>
        <authorList>
            <person name="Nobu M.K."/>
            <person name="Narihiro T."/>
            <person name="Kuroda K."/>
            <person name="Mei R."/>
            <person name="Liu W.T."/>
        </authorList>
    </citation>
    <scope>NUCLEOTIDE SEQUENCE [LARGE SCALE GENOMIC DNA]</scope>
    <source>
        <strain evidence="1">U1lsi0528_Bin089</strain>
    </source>
</reference>
<accession>A0A150IXI6</accession>
<name>A0A150IXI6_9EURY</name>
<sequence>MYYMITKKNQRAIDEVFHKVYLAENNLRALIEIMVFDTLETLDTRNMLAKYYQKMIDAKSTPARAKYYYEIITMFHSASAILHNGKYHYNDLMEGIDMHEIKQFLKEKARTLLKEIPSEKSWSWQVREAALKSLDLEDMI</sequence>
<dbReference type="Proteomes" id="UP000075578">
    <property type="component" value="Unassembled WGS sequence"/>
</dbReference>
<proteinExistence type="predicted"/>
<evidence type="ECO:0000313" key="1">
    <source>
        <dbReference type="EMBL" id="KYC49726.1"/>
    </source>
</evidence>
<evidence type="ECO:0000313" key="2">
    <source>
        <dbReference type="Proteomes" id="UP000075578"/>
    </source>
</evidence>
<gene>
    <name evidence="1" type="ORF">AMQ74_01378</name>
</gene>
<dbReference type="AlphaFoldDB" id="A0A150IXI6"/>
<dbReference type="EMBL" id="LNGD01000096">
    <property type="protein sequence ID" value="KYC49726.1"/>
    <property type="molecule type" value="Genomic_DNA"/>
</dbReference>
<comment type="caution">
    <text evidence="1">The sequence shown here is derived from an EMBL/GenBank/DDBJ whole genome shotgun (WGS) entry which is preliminary data.</text>
</comment>
<protein>
    <submittedName>
        <fullName evidence="1">Uncharacterized protein</fullName>
    </submittedName>
</protein>
<organism evidence="1 2">
    <name type="scientific">Candidatus Methanofastidiosum methylothiophilum</name>
    <dbReference type="NCBI Taxonomy" id="1705564"/>
    <lineage>
        <taxon>Archaea</taxon>
        <taxon>Methanobacteriati</taxon>
        <taxon>Methanobacteriota</taxon>
        <taxon>Stenosarchaea group</taxon>
        <taxon>Candidatus Methanofastidiosia</taxon>
        <taxon>Candidatus Methanofastidiosales</taxon>
        <taxon>Candidatus Methanofastidiosaceae</taxon>
        <taxon>Candidatus Methanofastidiosum</taxon>
    </lineage>
</organism>